<protein>
    <submittedName>
        <fullName evidence="2">Uncharacterized protein</fullName>
    </submittedName>
</protein>
<accession>A0AAP0IBN1</accession>
<evidence type="ECO:0000313" key="3">
    <source>
        <dbReference type="Proteomes" id="UP001419268"/>
    </source>
</evidence>
<feature type="region of interest" description="Disordered" evidence="1">
    <location>
        <begin position="116"/>
        <end position="157"/>
    </location>
</feature>
<name>A0AAP0IBN1_9MAGN</name>
<organism evidence="2 3">
    <name type="scientific">Stephania cephalantha</name>
    <dbReference type="NCBI Taxonomy" id="152367"/>
    <lineage>
        <taxon>Eukaryota</taxon>
        <taxon>Viridiplantae</taxon>
        <taxon>Streptophyta</taxon>
        <taxon>Embryophyta</taxon>
        <taxon>Tracheophyta</taxon>
        <taxon>Spermatophyta</taxon>
        <taxon>Magnoliopsida</taxon>
        <taxon>Ranunculales</taxon>
        <taxon>Menispermaceae</taxon>
        <taxon>Menispermoideae</taxon>
        <taxon>Cissampelideae</taxon>
        <taxon>Stephania</taxon>
    </lineage>
</organism>
<dbReference type="Proteomes" id="UP001419268">
    <property type="component" value="Unassembled WGS sequence"/>
</dbReference>
<dbReference type="AlphaFoldDB" id="A0AAP0IBN1"/>
<reference evidence="2 3" key="1">
    <citation type="submission" date="2024-01" db="EMBL/GenBank/DDBJ databases">
        <title>Genome assemblies of Stephania.</title>
        <authorList>
            <person name="Yang L."/>
        </authorList>
    </citation>
    <scope>NUCLEOTIDE SEQUENCE [LARGE SCALE GENOMIC DNA]</scope>
    <source>
        <strain evidence="2">JXDWG</strain>
        <tissue evidence="2">Leaf</tissue>
    </source>
</reference>
<dbReference type="EMBL" id="JBBNAG010000008">
    <property type="protein sequence ID" value="KAK9112310.1"/>
    <property type="molecule type" value="Genomic_DNA"/>
</dbReference>
<keyword evidence="3" id="KW-1185">Reference proteome</keyword>
<comment type="caution">
    <text evidence="2">The sequence shown here is derived from an EMBL/GenBank/DDBJ whole genome shotgun (WGS) entry which is preliminary data.</text>
</comment>
<feature type="compositionally biased region" description="Low complexity" evidence="1">
    <location>
        <begin position="124"/>
        <end position="140"/>
    </location>
</feature>
<sequence length="157" mass="16700">MEVSTPKIHAFRLLRGNPSRRRASSKSHILVHSLLCFVEIDRSGNAPPRRCSTLFTAPLRVVVAAAAACFAARAAGAESSQPGRCVVVALSRLIAPLRAASFALLLDRVRRPSIGAEFEPPHKPAGARSRSPAADRSSGGVRAFTSPRAAIRGLQSR</sequence>
<gene>
    <name evidence="2" type="ORF">Scep_019829</name>
</gene>
<evidence type="ECO:0000313" key="2">
    <source>
        <dbReference type="EMBL" id="KAK9112310.1"/>
    </source>
</evidence>
<proteinExistence type="predicted"/>
<evidence type="ECO:0000256" key="1">
    <source>
        <dbReference type="SAM" id="MobiDB-lite"/>
    </source>
</evidence>